<dbReference type="PANTHER" id="PTHR44943:SF8">
    <property type="entry name" value="TPR REPEAT-CONTAINING PROTEIN MJ0263"/>
    <property type="match status" value="1"/>
</dbReference>
<keyword evidence="5" id="KW-1185">Reference proteome</keyword>
<gene>
    <name evidence="4" type="ORF">HYG79_04655</name>
</gene>
<evidence type="ECO:0000313" key="5">
    <source>
        <dbReference type="Proteomes" id="UP000509302"/>
    </source>
</evidence>
<proteinExistence type="predicted"/>
<evidence type="ECO:0000256" key="3">
    <source>
        <dbReference type="PROSITE-ProRule" id="PRU00339"/>
    </source>
</evidence>
<dbReference type="PANTHER" id="PTHR44943">
    <property type="entry name" value="CELLULOSE SYNTHASE OPERON PROTEIN C"/>
    <property type="match status" value="1"/>
</dbReference>
<dbReference type="InterPro" id="IPR011990">
    <property type="entry name" value="TPR-like_helical_dom_sf"/>
</dbReference>
<reference evidence="4 5" key="1">
    <citation type="journal article" date="2006" name="Int. J. Syst. Evol. Microbiol.">
        <title>Costertonia aggregata gen. nov., sp. nov., a mesophilic marine bacterium of the family Flavobacteriaceae, isolated from a mature biofilm.</title>
        <authorList>
            <person name="Kwon K.K."/>
            <person name="Lee Y.K."/>
            <person name="Lee H.K."/>
        </authorList>
    </citation>
    <scope>NUCLEOTIDE SEQUENCE [LARGE SCALE GENOMIC DNA]</scope>
    <source>
        <strain evidence="4 5">KCCM 42265</strain>
    </source>
</reference>
<dbReference type="InterPro" id="IPR051685">
    <property type="entry name" value="Ycf3/AcsC/BcsC/TPR_MFPF"/>
</dbReference>
<dbReference type="SMART" id="SM00028">
    <property type="entry name" value="TPR"/>
    <property type="match status" value="4"/>
</dbReference>
<keyword evidence="1" id="KW-0677">Repeat</keyword>
<protein>
    <submittedName>
        <fullName evidence="4">Tetratricopeptide repeat protein</fullName>
    </submittedName>
</protein>
<sequence>MFSRLAKSGKTNPEYHYYHGLSLQNAENRDESIDAFIKAILMDSTHIRSFFQLAKYCVTQNDNDSALVYANRGLSYYSENVSLINLKALALYNNSEYGKAIPWFEKLLQLGESKEYIYAKLGYSYYRHWEFDKAKIALKKVLEINETNADAYFQLAQTYYKEAEKGQCGILYQKIY</sequence>
<organism evidence="4 5">
    <name type="scientific">Costertonia aggregata</name>
    <dbReference type="NCBI Taxonomy" id="343403"/>
    <lineage>
        <taxon>Bacteria</taxon>
        <taxon>Pseudomonadati</taxon>
        <taxon>Bacteroidota</taxon>
        <taxon>Flavobacteriia</taxon>
        <taxon>Flavobacteriales</taxon>
        <taxon>Flavobacteriaceae</taxon>
        <taxon>Costertonia</taxon>
    </lineage>
</organism>
<dbReference type="InterPro" id="IPR019734">
    <property type="entry name" value="TPR_rpt"/>
</dbReference>
<dbReference type="PROSITE" id="PS50005">
    <property type="entry name" value="TPR"/>
    <property type="match status" value="1"/>
</dbReference>
<dbReference type="AlphaFoldDB" id="A0A7H9AN07"/>
<dbReference type="RefSeq" id="WP_179240999.1">
    <property type="nucleotide sequence ID" value="NZ_CP058595.1"/>
</dbReference>
<keyword evidence="2 3" id="KW-0802">TPR repeat</keyword>
<dbReference type="Pfam" id="PF12895">
    <property type="entry name" value="ANAPC3"/>
    <property type="match status" value="1"/>
</dbReference>
<dbReference type="KEGG" id="cagg:HYG79_04655"/>
<dbReference type="EMBL" id="CP058595">
    <property type="protein sequence ID" value="QLG44665.1"/>
    <property type="molecule type" value="Genomic_DNA"/>
</dbReference>
<accession>A0A7H9AN07</accession>
<dbReference type="Proteomes" id="UP000509302">
    <property type="component" value="Chromosome"/>
</dbReference>
<name>A0A7H9AN07_9FLAO</name>
<feature type="repeat" description="TPR" evidence="3">
    <location>
        <begin position="115"/>
        <end position="148"/>
    </location>
</feature>
<evidence type="ECO:0000313" key="4">
    <source>
        <dbReference type="EMBL" id="QLG44665.1"/>
    </source>
</evidence>
<evidence type="ECO:0000256" key="2">
    <source>
        <dbReference type="ARBA" id="ARBA00022803"/>
    </source>
</evidence>
<dbReference type="SUPFAM" id="SSF48452">
    <property type="entry name" value="TPR-like"/>
    <property type="match status" value="1"/>
</dbReference>
<evidence type="ECO:0000256" key="1">
    <source>
        <dbReference type="ARBA" id="ARBA00022737"/>
    </source>
</evidence>
<dbReference type="Gene3D" id="1.25.40.10">
    <property type="entry name" value="Tetratricopeptide repeat domain"/>
    <property type="match status" value="2"/>
</dbReference>